<dbReference type="Proteomes" id="UP000814140">
    <property type="component" value="Unassembled WGS sequence"/>
</dbReference>
<reference evidence="1" key="1">
    <citation type="submission" date="2021-03" db="EMBL/GenBank/DDBJ databases">
        <authorList>
            <consortium name="DOE Joint Genome Institute"/>
            <person name="Ahrendt S."/>
            <person name="Looney B.P."/>
            <person name="Miyauchi S."/>
            <person name="Morin E."/>
            <person name="Drula E."/>
            <person name="Courty P.E."/>
            <person name="Chicoki N."/>
            <person name="Fauchery L."/>
            <person name="Kohler A."/>
            <person name="Kuo A."/>
            <person name="Labutti K."/>
            <person name="Pangilinan J."/>
            <person name="Lipzen A."/>
            <person name="Riley R."/>
            <person name="Andreopoulos W."/>
            <person name="He G."/>
            <person name="Johnson J."/>
            <person name="Barry K.W."/>
            <person name="Grigoriev I.V."/>
            <person name="Nagy L."/>
            <person name="Hibbett D."/>
            <person name="Henrissat B."/>
            <person name="Matheny P.B."/>
            <person name="Labbe J."/>
            <person name="Martin F."/>
        </authorList>
    </citation>
    <scope>NUCLEOTIDE SEQUENCE</scope>
    <source>
        <strain evidence="1">HHB10654</strain>
    </source>
</reference>
<comment type="caution">
    <text evidence="1">The sequence shown here is derived from an EMBL/GenBank/DDBJ whole genome shotgun (WGS) entry which is preliminary data.</text>
</comment>
<keyword evidence="2" id="KW-1185">Reference proteome</keyword>
<reference evidence="1" key="2">
    <citation type="journal article" date="2022" name="New Phytol.">
        <title>Evolutionary transition to the ectomycorrhizal habit in the genomes of a hyperdiverse lineage of mushroom-forming fungi.</title>
        <authorList>
            <person name="Looney B."/>
            <person name="Miyauchi S."/>
            <person name="Morin E."/>
            <person name="Drula E."/>
            <person name="Courty P.E."/>
            <person name="Kohler A."/>
            <person name="Kuo A."/>
            <person name="LaButti K."/>
            <person name="Pangilinan J."/>
            <person name="Lipzen A."/>
            <person name="Riley R."/>
            <person name="Andreopoulos W."/>
            <person name="He G."/>
            <person name="Johnson J."/>
            <person name="Nolan M."/>
            <person name="Tritt A."/>
            <person name="Barry K.W."/>
            <person name="Grigoriev I.V."/>
            <person name="Nagy L.G."/>
            <person name="Hibbett D."/>
            <person name="Henrissat B."/>
            <person name="Matheny P.B."/>
            <person name="Labbe J."/>
            <person name="Martin F.M."/>
        </authorList>
    </citation>
    <scope>NUCLEOTIDE SEQUENCE</scope>
    <source>
        <strain evidence="1">HHB10654</strain>
    </source>
</reference>
<dbReference type="EMBL" id="MU277194">
    <property type="protein sequence ID" value="KAI0065681.1"/>
    <property type="molecule type" value="Genomic_DNA"/>
</dbReference>
<evidence type="ECO:0000313" key="1">
    <source>
        <dbReference type="EMBL" id="KAI0065681.1"/>
    </source>
</evidence>
<evidence type="ECO:0000313" key="2">
    <source>
        <dbReference type="Proteomes" id="UP000814140"/>
    </source>
</evidence>
<gene>
    <name evidence="1" type="ORF">BV25DRAFT_1583371</name>
</gene>
<accession>A0ACB8TBX2</accession>
<proteinExistence type="predicted"/>
<organism evidence="1 2">
    <name type="scientific">Artomyces pyxidatus</name>
    <dbReference type="NCBI Taxonomy" id="48021"/>
    <lineage>
        <taxon>Eukaryota</taxon>
        <taxon>Fungi</taxon>
        <taxon>Dikarya</taxon>
        <taxon>Basidiomycota</taxon>
        <taxon>Agaricomycotina</taxon>
        <taxon>Agaricomycetes</taxon>
        <taxon>Russulales</taxon>
        <taxon>Auriscalpiaceae</taxon>
        <taxon>Artomyces</taxon>
    </lineage>
</organism>
<protein>
    <submittedName>
        <fullName evidence="1">Uncharacterized protein</fullName>
    </submittedName>
</protein>
<sequence>MAVGGIFGSDESDDEGDDADADVDFHNDEEGFEEDDDVYDEESLEDDVYPEHSDMGDSDSDDDSNDEAIPCATQQLILQLYVFKTLAALSPAPALRSLTLCNLIAFGDDIFVLPSFLSLFRGLAHLHISTLSDVENGAHDHRLLEFYMDSLPPMLRAPALSLTSLTLHADQDVDFDLSGLHYPYLKLLSLQRVLFGTETDAEDFILAHGSTLTSLSLLRCKITVPDGERAPSRSWVDVYGNFSAQLVCLRRLEVVEEWEDEGQPNWSSGGRKVRYVWPEPGWGWNPYFPGHVKRDKRALESFRQAVQLRNAWRCRMLHYSYIPLRKPDVDIRWKDNIYTTARV</sequence>
<name>A0ACB8TBX2_9AGAM</name>